<evidence type="ECO:0000313" key="1">
    <source>
        <dbReference type="EMBL" id="MDT0467085.1"/>
    </source>
</evidence>
<gene>
    <name evidence="1" type="ORF">RM764_29470</name>
</gene>
<reference evidence="2" key="1">
    <citation type="submission" date="2023-07" db="EMBL/GenBank/DDBJ databases">
        <title>30 novel species of actinomycetes from the DSMZ collection.</title>
        <authorList>
            <person name="Nouioui I."/>
        </authorList>
    </citation>
    <scope>NUCLEOTIDE SEQUENCE [LARGE SCALE GENOMIC DNA]</scope>
    <source>
        <strain evidence="2">DSM 41699</strain>
    </source>
</reference>
<sequence>MQRRARLGGTLHEYAHDLAVVVGALAVRQVFGGEVGAWRSSGLSAARRHRQGINPRRVATARYLS</sequence>
<name>A0ABU2U1V2_9ACTN</name>
<proteinExistence type="predicted"/>
<organism evidence="1 2">
    <name type="scientific">Streptomyces gibsoniae</name>
    <dbReference type="NCBI Taxonomy" id="3075529"/>
    <lineage>
        <taxon>Bacteria</taxon>
        <taxon>Bacillati</taxon>
        <taxon>Actinomycetota</taxon>
        <taxon>Actinomycetes</taxon>
        <taxon>Kitasatosporales</taxon>
        <taxon>Streptomycetaceae</taxon>
        <taxon>Streptomyces</taxon>
    </lineage>
</organism>
<dbReference type="Proteomes" id="UP001183809">
    <property type="component" value="Unassembled WGS sequence"/>
</dbReference>
<comment type="caution">
    <text evidence="1">The sequence shown here is derived from an EMBL/GenBank/DDBJ whole genome shotgun (WGS) entry which is preliminary data.</text>
</comment>
<keyword evidence="2" id="KW-1185">Reference proteome</keyword>
<accession>A0ABU2U1V2</accession>
<dbReference type="EMBL" id="JAVREY010000047">
    <property type="protein sequence ID" value="MDT0467085.1"/>
    <property type="molecule type" value="Genomic_DNA"/>
</dbReference>
<dbReference type="RefSeq" id="WP_311698547.1">
    <property type="nucleotide sequence ID" value="NZ_JAVREY010000047.1"/>
</dbReference>
<protein>
    <submittedName>
        <fullName evidence="1">Uncharacterized protein</fullName>
    </submittedName>
</protein>
<evidence type="ECO:0000313" key="2">
    <source>
        <dbReference type="Proteomes" id="UP001183809"/>
    </source>
</evidence>